<dbReference type="Gene3D" id="3.10.450.50">
    <property type="match status" value="1"/>
</dbReference>
<evidence type="ECO:0000256" key="4">
    <source>
        <dbReference type="ARBA" id="ARBA00023082"/>
    </source>
</evidence>
<dbReference type="PANTHER" id="PTHR30173">
    <property type="entry name" value="SIGMA 19 FACTOR"/>
    <property type="match status" value="1"/>
</dbReference>
<dbReference type="InterPro" id="IPR007627">
    <property type="entry name" value="RNA_pol_sigma70_r2"/>
</dbReference>
<evidence type="ECO:0000313" key="9">
    <source>
        <dbReference type="EMBL" id="RCV51749.1"/>
    </source>
</evidence>
<dbReference type="Gene3D" id="1.10.10.10">
    <property type="entry name" value="Winged helix-like DNA-binding domain superfamily/Winged helix DNA-binding domain"/>
    <property type="match status" value="1"/>
</dbReference>
<dbReference type="SUPFAM" id="SSF88659">
    <property type="entry name" value="Sigma3 and sigma4 domains of RNA polymerase sigma factors"/>
    <property type="match status" value="1"/>
</dbReference>
<dbReference type="SUPFAM" id="SSF54427">
    <property type="entry name" value="NTF2-like"/>
    <property type="match status" value="1"/>
</dbReference>
<name>A0A368T000_9ACTN</name>
<evidence type="ECO:0000256" key="5">
    <source>
        <dbReference type="ARBA" id="ARBA00023163"/>
    </source>
</evidence>
<gene>
    <name evidence="9" type="ORF">DEF24_22845</name>
</gene>
<evidence type="ECO:0000256" key="1">
    <source>
        <dbReference type="ARBA" id="ARBA00010641"/>
    </source>
</evidence>
<evidence type="ECO:0000313" key="10">
    <source>
        <dbReference type="Proteomes" id="UP000253318"/>
    </source>
</evidence>
<evidence type="ECO:0000259" key="7">
    <source>
        <dbReference type="Pfam" id="PF04542"/>
    </source>
</evidence>
<dbReference type="NCBIfam" id="TIGR02937">
    <property type="entry name" value="sigma70-ECF"/>
    <property type="match status" value="1"/>
</dbReference>
<feature type="domain" description="RNA polymerase sigma factor 70 region 4 type 2" evidence="8">
    <location>
        <begin position="121"/>
        <end position="171"/>
    </location>
</feature>
<keyword evidence="3" id="KW-0805">Transcription regulation</keyword>
<sequence length="328" mass="34845">MGGDPGVSDDPVRRETAAGATAAFEAHRRLLFGVAYDMLGSVADAEDCVQETWIRWARADRSNIREPRGYLVRVVANVALDRLRDARARRESYVGPWLPEPLLTAPDAAERVERAEAVSYALLVVLETLGPVERAVFVLREVFGLPYAEIAEILGRSAAGVRQVAHRAREHVRARRPRFSADPAGQRRLTERFLAACRDGDVAGLTELLAEDVVVVTDGGGRARAALRPVAGLDRAVRFLAGLGAMYAGARAEVASLNGGPGLVLYPGGAPAVSGVPLAAAVVEAAGGRITRVLVVRNPDKLHMLRHVPSGTAPVPRDAPGGSTTPLT</sequence>
<dbReference type="CDD" id="cd06171">
    <property type="entry name" value="Sigma70_r4"/>
    <property type="match status" value="1"/>
</dbReference>
<evidence type="ECO:0000259" key="8">
    <source>
        <dbReference type="Pfam" id="PF08281"/>
    </source>
</evidence>
<proteinExistence type="inferred from homology"/>
<reference evidence="9 10" key="1">
    <citation type="submission" date="2018-04" db="EMBL/GenBank/DDBJ databases">
        <title>Novel actinobacteria from marine sediment.</title>
        <authorList>
            <person name="Ng Z.Y."/>
            <person name="Tan G.Y.A."/>
        </authorList>
    </citation>
    <scope>NUCLEOTIDE SEQUENCE [LARGE SCALE GENOMIC DNA]</scope>
    <source>
        <strain evidence="9 10">TPS81</strain>
    </source>
</reference>
<comment type="caution">
    <text evidence="9">The sequence shown here is derived from an EMBL/GenBank/DDBJ whole genome shotgun (WGS) entry which is preliminary data.</text>
</comment>
<dbReference type="GO" id="GO:0006352">
    <property type="term" value="P:DNA-templated transcription initiation"/>
    <property type="evidence" value="ECO:0007669"/>
    <property type="project" value="InterPro"/>
</dbReference>
<dbReference type="NCBIfam" id="NF007214">
    <property type="entry name" value="PRK09636.1"/>
    <property type="match status" value="1"/>
</dbReference>
<keyword evidence="4" id="KW-0731">Sigma factor</keyword>
<dbReference type="InterPro" id="IPR013249">
    <property type="entry name" value="RNA_pol_sigma70_r4_t2"/>
</dbReference>
<dbReference type="InterPro" id="IPR014284">
    <property type="entry name" value="RNA_pol_sigma-70_dom"/>
</dbReference>
<dbReference type="GO" id="GO:0003677">
    <property type="term" value="F:DNA binding"/>
    <property type="evidence" value="ECO:0007669"/>
    <property type="project" value="InterPro"/>
</dbReference>
<dbReference type="Pfam" id="PF08281">
    <property type="entry name" value="Sigma70_r4_2"/>
    <property type="match status" value="1"/>
</dbReference>
<dbReference type="OrthoDB" id="3211555at2"/>
<comment type="subunit">
    <text evidence="2">Interacts transiently with the RNA polymerase catalytic core formed by RpoA, RpoB, RpoC and RpoZ (2 alpha, 1 beta, 1 beta' and 1 omega subunit) to form the RNA polymerase holoenzyme that can initiate transcription.</text>
</comment>
<keyword evidence="5" id="KW-0804">Transcription</keyword>
<dbReference type="Proteomes" id="UP000253318">
    <property type="component" value="Unassembled WGS sequence"/>
</dbReference>
<dbReference type="InterPro" id="IPR013324">
    <property type="entry name" value="RNA_pol_sigma_r3/r4-like"/>
</dbReference>
<comment type="similarity">
    <text evidence="1">Belongs to the sigma-70 factor family. ECF subfamily.</text>
</comment>
<dbReference type="Gene3D" id="1.10.1740.10">
    <property type="match status" value="1"/>
</dbReference>
<evidence type="ECO:0000256" key="2">
    <source>
        <dbReference type="ARBA" id="ARBA00011344"/>
    </source>
</evidence>
<dbReference type="SUPFAM" id="SSF88946">
    <property type="entry name" value="Sigma2 domain of RNA polymerase sigma factors"/>
    <property type="match status" value="1"/>
</dbReference>
<accession>A0A368T000</accession>
<dbReference type="InterPro" id="IPR032710">
    <property type="entry name" value="NTF2-like_dom_sf"/>
</dbReference>
<dbReference type="PANTHER" id="PTHR30173:SF36">
    <property type="entry name" value="ECF RNA POLYMERASE SIGMA FACTOR SIGJ"/>
    <property type="match status" value="1"/>
</dbReference>
<dbReference type="InterPro" id="IPR036388">
    <property type="entry name" value="WH-like_DNA-bd_sf"/>
</dbReference>
<dbReference type="EMBL" id="QEIN01000241">
    <property type="protein sequence ID" value="RCV51749.1"/>
    <property type="molecule type" value="Genomic_DNA"/>
</dbReference>
<organism evidence="9 10">
    <name type="scientific">Marinitenerispora sediminis</name>
    <dbReference type="NCBI Taxonomy" id="1931232"/>
    <lineage>
        <taxon>Bacteria</taxon>
        <taxon>Bacillati</taxon>
        <taxon>Actinomycetota</taxon>
        <taxon>Actinomycetes</taxon>
        <taxon>Streptosporangiales</taxon>
        <taxon>Nocardiopsidaceae</taxon>
        <taxon>Marinitenerispora</taxon>
    </lineage>
</organism>
<evidence type="ECO:0000256" key="3">
    <source>
        <dbReference type="ARBA" id="ARBA00023015"/>
    </source>
</evidence>
<dbReference type="InterPro" id="IPR014303">
    <property type="entry name" value="RNA_pol_sigma-70_ECF"/>
</dbReference>
<evidence type="ECO:0000256" key="6">
    <source>
        <dbReference type="SAM" id="MobiDB-lite"/>
    </source>
</evidence>
<keyword evidence="10" id="KW-1185">Reference proteome</keyword>
<dbReference type="NCBIfam" id="TIGR02957">
    <property type="entry name" value="SigX4"/>
    <property type="match status" value="1"/>
</dbReference>
<feature type="region of interest" description="Disordered" evidence="6">
    <location>
        <begin position="308"/>
        <end position="328"/>
    </location>
</feature>
<protein>
    <submittedName>
        <fullName evidence="9">RNA polymerase subunit sigma-24</fullName>
    </submittedName>
</protein>
<feature type="domain" description="RNA polymerase sigma-70 region 2" evidence="7">
    <location>
        <begin position="24"/>
        <end position="87"/>
    </location>
</feature>
<dbReference type="InterPro" id="IPR052704">
    <property type="entry name" value="ECF_Sigma-70_Domain"/>
</dbReference>
<dbReference type="AlphaFoldDB" id="A0A368T000"/>
<dbReference type="Pfam" id="PF04542">
    <property type="entry name" value="Sigma70_r2"/>
    <property type="match status" value="1"/>
</dbReference>
<dbReference type="GO" id="GO:0016987">
    <property type="term" value="F:sigma factor activity"/>
    <property type="evidence" value="ECO:0007669"/>
    <property type="project" value="UniProtKB-KW"/>
</dbReference>
<dbReference type="InterPro" id="IPR013325">
    <property type="entry name" value="RNA_pol_sigma_r2"/>
</dbReference>